<name>A0A345MEE1_9CAUD</name>
<feature type="transmembrane region" description="Helical" evidence="1">
    <location>
        <begin position="12"/>
        <end position="30"/>
    </location>
</feature>
<organism evidence="2 3">
    <name type="scientific">Streptomyces phage SparkleGoddess</name>
    <dbReference type="NCBI Taxonomy" id="2283305"/>
    <lineage>
        <taxon>Viruses</taxon>
        <taxon>Duplodnaviria</taxon>
        <taxon>Heunggongvirae</taxon>
        <taxon>Uroviricota</taxon>
        <taxon>Caudoviricetes</taxon>
        <taxon>Stanwilliamsviridae</taxon>
        <taxon>Loccivirinae</taxon>
        <taxon>Gilsonvirus</taxon>
        <taxon>Gilsonvirus comrade</taxon>
    </lineage>
</organism>
<keyword evidence="1" id="KW-1133">Transmembrane helix</keyword>
<evidence type="ECO:0000313" key="3">
    <source>
        <dbReference type="Proteomes" id="UP000259914"/>
    </source>
</evidence>
<protein>
    <submittedName>
        <fullName evidence="2">Uncharacterized protein</fullName>
    </submittedName>
</protein>
<accession>A0A345MEE1</accession>
<evidence type="ECO:0000313" key="2">
    <source>
        <dbReference type="EMBL" id="AXH68922.1"/>
    </source>
</evidence>
<dbReference type="Proteomes" id="UP000259914">
    <property type="component" value="Segment"/>
</dbReference>
<sequence length="65" mass="7083">MKKSTLFEIEAVLAFFMFFPNAIVSIRYMVERDTVDAGSTAFAGAGLFFLVLFGLLAIDAKNAGQ</sequence>
<keyword evidence="1" id="KW-0812">Transmembrane</keyword>
<proteinExistence type="predicted"/>
<reference evidence="2 3" key="1">
    <citation type="submission" date="2018-07" db="EMBL/GenBank/DDBJ databases">
        <authorList>
            <person name="Dixon J."/>
            <person name="Knudsen H.R."/>
            <person name="Rock W."/>
            <person name="Scott A.N."/>
            <person name="Walsdorf S.L."/>
            <person name="Layton S.R."/>
            <person name="Nayek S."/>
            <person name="Kim T."/>
            <person name="Hughes L.E."/>
            <person name="Garlena R.A."/>
            <person name="Russell D.A."/>
            <person name="Pope W.H."/>
            <person name="Jacobs-Sera D."/>
            <person name="Hatfull G.F."/>
        </authorList>
    </citation>
    <scope>NUCLEOTIDE SEQUENCE [LARGE SCALE GENOMIC DNA]</scope>
</reference>
<feature type="transmembrane region" description="Helical" evidence="1">
    <location>
        <begin position="42"/>
        <end position="60"/>
    </location>
</feature>
<dbReference type="EMBL" id="MH590589">
    <property type="protein sequence ID" value="AXH68922.1"/>
    <property type="molecule type" value="Genomic_DNA"/>
</dbReference>
<gene>
    <name evidence="2" type="primary">243</name>
    <name evidence="2" type="ORF">SEA_SPARKLEGODDESS_243</name>
</gene>
<evidence type="ECO:0000256" key="1">
    <source>
        <dbReference type="SAM" id="Phobius"/>
    </source>
</evidence>
<keyword evidence="1" id="KW-0472">Membrane</keyword>